<feature type="compositionally biased region" description="Polar residues" evidence="1">
    <location>
        <begin position="222"/>
        <end position="231"/>
    </location>
</feature>
<dbReference type="Proteomes" id="UP000479000">
    <property type="component" value="Unassembled WGS sequence"/>
</dbReference>
<proteinExistence type="predicted"/>
<evidence type="ECO:0000256" key="1">
    <source>
        <dbReference type="SAM" id="MobiDB-lite"/>
    </source>
</evidence>
<dbReference type="EMBL" id="CADCXU010008038">
    <property type="protein sequence ID" value="CAA9999017.1"/>
    <property type="molecule type" value="Genomic_DNA"/>
</dbReference>
<gene>
    <name evidence="2" type="ORF">NTEN_LOCUS5300</name>
</gene>
<organism evidence="2 3">
    <name type="scientific">Nesidiocoris tenuis</name>
    <dbReference type="NCBI Taxonomy" id="355587"/>
    <lineage>
        <taxon>Eukaryota</taxon>
        <taxon>Metazoa</taxon>
        <taxon>Ecdysozoa</taxon>
        <taxon>Arthropoda</taxon>
        <taxon>Hexapoda</taxon>
        <taxon>Insecta</taxon>
        <taxon>Pterygota</taxon>
        <taxon>Neoptera</taxon>
        <taxon>Paraneoptera</taxon>
        <taxon>Hemiptera</taxon>
        <taxon>Heteroptera</taxon>
        <taxon>Panheteroptera</taxon>
        <taxon>Cimicomorpha</taxon>
        <taxon>Miridae</taxon>
        <taxon>Dicyphina</taxon>
        <taxon>Nesidiocoris</taxon>
    </lineage>
</organism>
<name>A0A6H5G8Y2_9HEMI</name>
<dbReference type="AlphaFoldDB" id="A0A6H5G8Y2"/>
<evidence type="ECO:0000313" key="3">
    <source>
        <dbReference type="Proteomes" id="UP000479000"/>
    </source>
</evidence>
<evidence type="ECO:0000313" key="2">
    <source>
        <dbReference type="EMBL" id="CAA9999017.1"/>
    </source>
</evidence>
<reference evidence="2 3" key="1">
    <citation type="submission" date="2020-02" db="EMBL/GenBank/DDBJ databases">
        <authorList>
            <person name="Ferguson B K."/>
        </authorList>
    </citation>
    <scope>NUCLEOTIDE SEQUENCE [LARGE SCALE GENOMIC DNA]</scope>
</reference>
<protein>
    <submittedName>
        <fullName evidence="2">Uncharacterized protein</fullName>
    </submittedName>
</protein>
<feature type="non-terminal residue" evidence="2">
    <location>
        <position position="243"/>
    </location>
</feature>
<accession>A0A6H5G8Y2</accession>
<sequence>MLRLCGEETRQVRISSVSEGTGGIWVKPLGSSVSTPASLEVFPSSPKDFELPGSAVYLSPSTTRFRRVFSTRAALALAQHGLTRNRLGDTTAIRWTVLSYQPTLNPFGTYSRAHSDIESAPGYAAFGISHPEPQNLTRVESLPSRKKTKRPSSPFILFAREKGRNGEEAGEVLYGSDEVSSSATRITEVSRSLLTAYRFQQETRKMMNFLRRPRTRQHDNLARSSMNSNEWTVDAQKVGIGSK</sequence>
<feature type="region of interest" description="Disordered" evidence="1">
    <location>
        <begin position="220"/>
        <end position="243"/>
    </location>
</feature>
<keyword evidence="3" id="KW-1185">Reference proteome</keyword>